<dbReference type="Pfam" id="PF00078">
    <property type="entry name" value="RVT_1"/>
    <property type="match status" value="1"/>
</dbReference>
<reference evidence="2 3" key="1">
    <citation type="journal article" date="2020" name="Genome Biol. Evol.">
        <title>Comparative genomics of strictly vertically transmitted, feminizing microsporidia endosymbionts of amphipod crustaceans.</title>
        <authorList>
            <person name="Cormier A."/>
            <person name="Chebbi M.A."/>
            <person name="Giraud I."/>
            <person name="Wattier R."/>
            <person name="Teixeira M."/>
            <person name="Gilbert C."/>
            <person name="Rigaud T."/>
            <person name="Cordaux R."/>
        </authorList>
    </citation>
    <scope>NUCLEOTIDE SEQUENCE [LARGE SCALE GENOMIC DNA]</scope>
    <source>
        <strain evidence="2 3">Ou3-Ou53</strain>
    </source>
</reference>
<dbReference type="SUPFAM" id="SSF56672">
    <property type="entry name" value="DNA/RNA polymerases"/>
    <property type="match status" value="1"/>
</dbReference>
<dbReference type="EMBL" id="SBJO01000818">
    <property type="protein sequence ID" value="KAF9756149.1"/>
    <property type="molecule type" value="Genomic_DNA"/>
</dbReference>
<evidence type="ECO:0000259" key="1">
    <source>
        <dbReference type="PROSITE" id="PS50878"/>
    </source>
</evidence>
<dbReference type="OrthoDB" id="2194416at2759"/>
<comment type="caution">
    <text evidence="2">The sequence shown here is derived from an EMBL/GenBank/DDBJ whole genome shotgun (WGS) entry which is preliminary data.</text>
</comment>
<evidence type="ECO:0000313" key="3">
    <source>
        <dbReference type="Proteomes" id="UP000740883"/>
    </source>
</evidence>
<protein>
    <submittedName>
        <fullName evidence="2">Retrovirus-related Pol polyprotein from type-2 retrotransposable element R2DM</fullName>
    </submittedName>
</protein>
<dbReference type="PANTHER" id="PTHR35450:SF2">
    <property type="entry name" value="REVERSE TRANSCRIPTASE DOMAIN-CONTAINING PROTEIN"/>
    <property type="match status" value="1"/>
</dbReference>
<proteinExistence type="predicted"/>
<dbReference type="InterPro" id="IPR000477">
    <property type="entry name" value="RT_dom"/>
</dbReference>
<name>A0A9P6GVG5_9MICR</name>
<sequence length="151" mass="17125">MRGILQGDSLSPLLFVLCLDPLSRRLNGTYPKVSIPLNDVSYSTNHLLFIDDLKLFAENEGTARKLLDETKEFFKTIGLEMNKEKSATNARSCLDDATLLDDHQGYKYLGITEAHQSKISSESLIRIKQELFKRVERLTKTNLSGKIFSEL</sequence>
<gene>
    <name evidence="2" type="primary">pol_110</name>
    <name evidence="2" type="ORF">NGRA_3318</name>
</gene>
<organism evidence="2 3">
    <name type="scientific">Nosema granulosis</name>
    <dbReference type="NCBI Taxonomy" id="83296"/>
    <lineage>
        <taxon>Eukaryota</taxon>
        <taxon>Fungi</taxon>
        <taxon>Fungi incertae sedis</taxon>
        <taxon>Microsporidia</taxon>
        <taxon>Nosematidae</taxon>
        <taxon>Nosema</taxon>
    </lineage>
</organism>
<evidence type="ECO:0000313" key="2">
    <source>
        <dbReference type="EMBL" id="KAF9756149.1"/>
    </source>
</evidence>
<dbReference type="InterPro" id="IPR043502">
    <property type="entry name" value="DNA/RNA_pol_sf"/>
</dbReference>
<dbReference type="AlphaFoldDB" id="A0A9P6GVG5"/>
<dbReference type="Proteomes" id="UP000740883">
    <property type="component" value="Unassembled WGS sequence"/>
</dbReference>
<keyword evidence="3" id="KW-1185">Reference proteome</keyword>
<dbReference type="PANTHER" id="PTHR35450">
    <property type="entry name" value="REVERSE TRANSCRIPTASE DOMAIN-CONTAINING PROTEIN"/>
    <property type="match status" value="1"/>
</dbReference>
<dbReference type="PROSITE" id="PS50878">
    <property type="entry name" value="RT_POL"/>
    <property type="match status" value="1"/>
</dbReference>
<accession>A0A9P6GVG5</accession>
<feature type="domain" description="Reverse transcriptase" evidence="1">
    <location>
        <begin position="1"/>
        <end position="113"/>
    </location>
</feature>